<dbReference type="AlphaFoldDB" id="M2Q0U5"/>
<dbReference type="Pfam" id="PF12650">
    <property type="entry name" value="DUF3784"/>
    <property type="match status" value="1"/>
</dbReference>
<dbReference type="BioCyc" id="ECAT999415-HMP:GTTI-1130-MONOMER"/>
<evidence type="ECO:0000313" key="2">
    <source>
        <dbReference type="EMBL" id="EMD16550.1"/>
    </source>
</evidence>
<evidence type="ECO:0000313" key="3">
    <source>
        <dbReference type="Proteomes" id="UP000011758"/>
    </source>
</evidence>
<keyword evidence="3" id="KW-1185">Reference proteome</keyword>
<dbReference type="STRING" id="999415.HMPREF9943_01104"/>
<reference evidence="2 3" key="1">
    <citation type="submission" date="2013-02" db="EMBL/GenBank/DDBJ databases">
        <title>The Genome Sequence of Lactobacillus catenaformis F0143.</title>
        <authorList>
            <consortium name="The Broad Institute Genome Sequencing Platform"/>
            <person name="Earl A."/>
            <person name="Ward D."/>
            <person name="Feldgarden M."/>
            <person name="Gevers D."/>
            <person name="Izard J."/>
            <person name="Blanton J.M."/>
            <person name="Mathney J."/>
            <person name="Dewhirst F.E."/>
            <person name="Young S.K."/>
            <person name="Zeng Q."/>
            <person name="Gargeya S."/>
            <person name="Fitzgerald M."/>
            <person name="Haas B."/>
            <person name="Abouelleil A."/>
            <person name="Alvarado L."/>
            <person name="Arachchi H.M."/>
            <person name="Berlin A."/>
            <person name="Chapman S.B."/>
            <person name="Gearin G."/>
            <person name="Goldberg J."/>
            <person name="Griggs A."/>
            <person name="Gujja S."/>
            <person name="Hansen M."/>
            <person name="Heiman D."/>
            <person name="Howarth C."/>
            <person name="Larimer J."/>
            <person name="Lui A."/>
            <person name="MacDonald P.J.P."/>
            <person name="McCowen C."/>
            <person name="Montmayeur A."/>
            <person name="Murphy C."/>
            <person name="Neiman D."/>
            <person name="Pearson M."/>
            <person name="Priest M."/>
            <person name="Roberts A."/>
            <person name="Saif S."/>
            <person name="Shea T."/>
            <person name="Sisk P."/>
            <person name="Stolte C."/>
            <person name="Sykes S."/>
            <person name="Wortman J."/>
            <person name="Nusbaum C."/>
            <person name="Birren B."/>
        </authorList>
    </citation>
    <scope>NUCLEOTIDE SEQUENCE [LARGE SCALE GENOMIC DNA]</scope>
    <source>
        <strain evidence="2 3">OT 569</strain>
    </source>
</reference>
<proteinExistence type="predicted"/>
<keyword evidence="1" id="KW-0812">Transmembrane</keyword>
<feature type="transmembrane region" description="Helical" evidence="1">
    <location>
        <begin position="6"/>
        <end position="24"/>
    </location>
</feature>
<name>M2Q0U5_9FIRM</name>
<dbReference type="Proteomes" id="UP000011758">
    <property type="component" value="Unassembled WGS sequence"/>
</dbReference>
<gene>
    <name evidence="2" type="ORF">HMPREF9943_01104</name>
</gene>
<dbReference type="RefSeq" id="WP_004802912.1">
    <property type="nucleotide sequence ID" value="NZ_KB446648.1"/>
</dbReference>
<organism evidence="2 3">
    <name type="scientific">Eggerthia catenaformis OT 569 = DSM 20559</name>
    <dbReference type="NCBI Taxonomy" id="999415"/>
    <lineage>
        <taxon>Bacteria</taxon>
        <taxon>Bacillati</taxon>
        <taxon>Bacillota</taxon>
        <taxon>Erysipelotrichia</taxon>
        <taxon>Erysipelotrichales</taxon>
        <taxon>Coprobacillaceae</taxon>
        <taxon>Eggerthia</taxon>
    </lineage>
</organism>
<sequence>MMLLKILAVGLGLTSSVFGYLIFFQKKYSLINGFEEDFKSGRKDENYARRVGIIEFVLGISILIAGMALVIFD</sequence>
<dbReference type="OrthoDB" id="2339953at2"/>
<evidence type="ECO:0008006" key="4">
    <source>
        <dbReference type="Google" id="ProtNLM"/>
    </source>
</evidence>
<comment type="caution">
    <text evidence="2">The sequence shown here is derived from an EMBL/GenBank/DDBJ whole genome shotgun (WGS) entry which is preliminary data.</text>
</comment>
<dbReference type="EMBL" id="AGEJ01000018">
    <property type="protein sequence ID" value="EMD16550.1"/>
    <property type="molecule type" value="Genomic_DNA"/>
</dbReference>
<dbReference type="PATRIC" id="fig|999415.3.peg.1120"/>
<keyword evidence="1" id="KW-0472">Membrane</keyword>
<dbReference type="eggNOG" id="ENOG5032ZSG">
    <property type="taxonomic scope" value="Bacteria"/>
</dbReference>
<protein>
    <recommendedName>
        <fullName evidence="4">DUF3784 domain-containing protein</fullName>
    </recommendedName>
</protein>
<evidence type="ECO:0000256" key="1">
    <source>
        <dbReference type="SAM" id="Phobius"/>
    </source>
</evidence>
<keyword evidence="1" id="KW-1133">Transmembrane helix</keyword>
<accession>M2Q0U5</accession>
<dbReference type="InterPro" id="IPR017259">
    <property type="entry name" value="UCP037672"/>
</dbReference>
<feature type="transmembrane region" description="Helical" evidence="1">
    <location>
        <begin position="51"/>
        <end position="72"/>
    </location>
</feature>